<dbReference type="NCBIfam" id="NF009150">
    <property type="entry name" value="PRK12497.1-3"/>
    <property type="match status" value="1"/>
</dbReference>
<reference evidence="6" key="1">
    <citation type="submission" date="2016-11" db="EMBL/GenBank/DDBJ databases">
        <authorList>
            <person name="Jaros S."/>
            <person name="Januszkiewicz K."/>
            <person name="Wedrychowicz H."/>
        </authorList>
    </citation>
    <scope>NUCLEOTIDE SEQUENCE [LARGE SCALE GENOMIC DNA]</scope>
    <source>
        <strain evidence="6">DSM 4029</strain>
    </source>
</reference>
<comment type="caution">
    <text evidence="5">The sequence shown here is derived from an EMBL/GenBank/DDBJ whole genome shotgun (WGS) entry which is preliminary data.</text>
</comment>
<evidence type="ECO:0000256" key="1">
    <source>
        <dbReference type="ARBA" id="ARBA00006738"/>
    </source>
</evidence>
<keyword evidence="7" id="KW-1185">Reference proteome</keyword>
<dbReference type="NCBIfam" id="TIGR00252">
    <property type="entry name" value="YraN family protein"/>
    <property type="match status" value="1"/>
</dbReference>
<dbReference type="RefSeq" id="WP_052537630.1">
    <property type="nucleotide sequence ID" value="NZ_FQVY01000001.1"/>
</dbReference>
<dbReference type="PANTHER" id="PTHR34039">
    <property type="entry name" value="UPF0102 PROTEIN YRAN"/>
    <property type="match status" value="1"/>
</dbReference>
<dbReference type="SUPFAM" id="SSF52980">
    <property type="entry name" value="Restriction endonuclease-like"/>
    <property type="match status" value="1"/>
</dbReference>
<dbReference type="InterPro" id="IPR011856">
    <property type="entry name" value="tRNA_endonuc-like_dom_sf"/>
</dbReference>
<dbReference type="Proteomes" id="UP000474718">
    <property type="component" value="Unassembled WGS sequence"/>
</dbReference>
<dbReference type="Proteomes" id="UP000184089">
    <property type="component" value="Unassembled WGS sequence"/>
</dbReference>
<evidence type="ECO:0000313" key="6">
    <source>
        <dbReference type="Proteomes" id="UP000184089"/>
    </source>
</evidence>
<accession>A0AAQ1MBW4</accession>
<dbReference type="EMBL" id="WWVX01000004">
    <property type="protein sequence ID" value="MZL69453.1"/>
    <property type="molecule type" value="Genomic_DNA"/>
</dbReference>
<dbReference type="InterPro" id="IPR003509">
    <property type="entry name" value="UPF0102_YraN-like"/>
</dbReference>
<name>A0AAQ1MBW4_9FIRM</name>
<gene>
    <name evidence="4" type="ORF">GT747_06695</name>
    <name evidence="3" type="ORF">NE646_04755</name>
    <name evidence="5" type="ORF">SAMN05444424_0544</name>
</gene>
<evidence type="ECO:0000256" key="2">
    <source>
        <dbReference type="HAMAP-Rule" id="MF_00048"/>
    </source>
</evidence>
<dbReference type="Proteomes" id="UP001205063">
    <property type="component" value="Unassembled WGS sequence"/>
</dbReference>
<organism evidence="5 6">
    <name type="scientific">Bittarella massiliensis</name>
    <name type="common">ex Durand et al. 2017</name>
    <dbReference type="NCBI Taxonomy" id="1720313"/>
    <lineage>
        <taxon>Bacteria</taxon>
        <taxon>Bacillati</taxon>
        <taxon>Bacillota</taxon>
        <taxon>Clostridia</taxon>
        <taxon>Eubacteriales</taxon>
        <taxon>Oscillospiraceae</taxon>
        <taxon>Bittarella (ex Durand et al. 2017)</taxon>
    </lineage>
</organism>
<evidence type="ECO:0000313" key="3">
    <source>
        <dbReference type="EMBL" id="MCQ4948973.1"/>
    </source>
</evidence>
<dbReference type="Pfam" id="PF02021">
    <property type="entry name" value="UPF0102"/>
    <property type="match status" value="1"/>
</dbReference>
<evidence type="ECO:0000313" key="5">
    <source>
        <dbReference type="EMBL" id="SHF74763.1"/>
    </source>
</evidence>
<reference evidence="3" key="4">
    <citation type="submission" date="2022-06" db="EMBL/GenBank/DDBJ databases">
        <title>Isolation of gut microbiota from human fecal samples.</title>
        <authorList>
            <person name="Pamer E.G."/>
            <person name="Barat B."/>
            <person name="Waligurski E."/>
            <person name="Medina S."/>
            <person name="Paddock L."/>
            <person name="Mostad J."/>
        </authorList>
    </citation>
    <scope>NUCLEOTIDE SEQUENCE</scope>
    <source>
        <strain evidence="3">DFI.7.96</strain>
    </source>
</reference>
<dbReference type="Gene3D" id="3.40.1350.10">
    <property type="match status" value="1"/>
</dbReference>
<protein>
    <recommendedName>
        <fullName evidence="2">UPF0102 protein GT747_06695</fullName>
    </recommendedName>
</protein>
<evidence type="ECO:0000313" key="4">
    <source>
        <dbReference type="EMBL" id="MZL69453.1"/>
    </source>
</evidence>
<dbReference type="AlphaFoldDB" id="A0AAQ1MBW4"/>
<dbReference type="InterPro" id="IPR011335">
    <property type="entry name" value="Restrct_endonuc-II-like"/>
</dbReference>
<sequence>MRERGRGMKSTSGILGEVEAARLARRKGYQILRSNFTCRYGELDLVVADGDTLVIMEVKTRLQNALYTPAEAVTRQKQERIKLATNVFLAAQQLDDVQVRFDVVEVIMDEAFEVVSVNHLEDAFR</sequence>
<dbReference type="EMBL" id="JANGAB010000002">
    <property type="protein sequence ID" value="MCQ4948973.1"/>
    <property type="molecule type" value="Genomic_DNA"/>
</dbReference>
<dbReference type="PANTHER" id="PTHR34039:SF1">
    <property type="entry name" value="UPF0102 PROTEIN YRAN"/>
    <property type="match status" value="1"/>
</dbReference>
<reference evidence="5" key="2">
    <citation type="submission" date="2016-11" db="EMBL/GenBank/DDBJ databases">
        <authorList>
            <person name="Varghese N."/>
            <person name="Submissions S."/>
        </authorList>
    </citation>
    <scope>NUCLEOTIDE SEQUENCE</scope>
    <source>
        <strain evidence="5">DSM 4029</strain>
    </source>
</reference>
<evidence type="ECO:0000313" key="7">
    <source>
        <dbReference type="Proteomes" id="UP000474718"/>
    </source>
</evidence>
<keyword evidence="5" id="KW-0378">Hydrolase</keyword>
<reference evidence="4 7" key="3">
    <citation type="journal article" date="2019" name="Nat. Med.">
        <title>A library of human gut bacterial isolates paired with longitudinal multiomics data enables mechanistic microbiome research.</title>
        <authorList>
            <person name="Poyet M."/>
            <person name="Groussin M."/>
            <person name="Gibbons S.M."/>
            <person name="Avila-Pacheco J."/>
            <person name="Jiang X."/>
            <person name="Kearney S.M."/>
            <person name="Perrotta A.R."/>
            <person name="Berdy B."/>
            <person name="Zhao S."/>
            <person name="Lieberman T.D."/>
            <person name="Swanson P.K."/>
            <person name="Smith M."/>
            <person name="Roesemann S."/>
            <person name="Alexander J.E."/>
            <person name="Rich S.A."/>
            <person name="Livny J."/>
            <person name="Vlamakis H."/>
            <person name="Clish C."/>
            <person name="Bullock K."/>
            <person name="Deik A."/>
            <person name="Scott J."/>
            <person name="Pierce K.A."/>
            <person name="Xavier R.J."/>
            <person name="Alm E.J."/>
        </authorList>
    </citation>
    <scope>NUCLEOTIDE SEQUENCE [LARGE SCALE GENOMIC DNA]</scope>
    <source>
        <strain evidence="4 7">BIOML-A2</strain>
    </source>
</reference>
<comment type="similarity">
    <text evidence="1 2">Belongs to the UPF0102 family.</text>
</comment>
<dbReference type="HAMAP" id="MF_00048">
    <property type="entry name" value="UPF0102"/>
    <property type="match status" value="1"/>
</dbReference>
<dbReference type="EMBL" id="FQVY01000001">
    <property type="protein sequence ID" value="SHF74763.1"/>
    <property type="molecule type" value="Genomic_DNA"/>
</dbReference>
<dbReference type="GO" id="GO:0004519">
    <property type="term" value="F:endonuclease activity"/>
    <property type="evidence" value="ECO:0007669"/>
    <property type="project" value="UniProtKB-KW"/>
</dbReference>
<keyword evidence="5" id="KW-0255">Endonuclease</keyword>
<keyword evidence="5" id="KW-0540">Nuclease</keyword>
<dbReference type="GO" id="GO:0003676">
    <property type="term" value="F:nucleic acid binding"/>
    <property type="evidence" value="ECO:0007669"/>
    <property type="project" value="InterPro"/>
</dbReference>
<proteinExistence type="inferred from homology"/>